<protein>
    <submittedName>
        <fullName evidence="2">Nucleoside-diphosphate-sugar epimerase</fullName>
    </submittedName>
</protein>
<name>A0A841J9U8_9SPHN</name>
<evidence type="ECO:0000313" key="2">
    <source>
        <dbReference type="EMBL" id="MBB6125338.1"/>
    </source>
</evidence>
<comment type="caution">
    <text evidence="2">The sequence shown here is derived from an EMBL/GenBank/DDBJ whole genome shotgun (WGS) entry which is preliminary data.</text>
</comment>
<accession>A0A841J9U8</accession>
<evidence type="ECO:0000259" key="1">
    <source>
        <dbReference type="Pfam" id="PF01370"/>
    </source>
</evidence>
<proteinExistence type="predicted"/>
<dbReference type="RefSeq" id="WP_184081633.1">
    <property type="nucleotide sequence ID" value="NZ_JACIJP010000006.1"/>
</dbReference>
<gene>
    <name evidence="2" type="ORF">FHS92_003099</name>
</gene>
<dbReference type="InterPro" id="IPR051783">
    <property type="entry name" value="NAD(P)-dependent_oxidoreduct"/>
</dbReference>
<dbReference type="InterPro" id="IPR036291">
    <property type="entry name" value="NAD(P)-bd_dom_sf"/>
</dbReference>
<dbReference type="GO" id="GO:0005737">
    <property type="term" value="C:cytoplasm"/>
    <property type="evidence" value="ECO:0007669"/>
    <property type="project" value="TreeGrafter"/>
</dbReference>
<dbReference type="Proteomes" id="UP000552700">
    <property type="component" value="Unassembled WGS sequence"/>
</dbReference>
<dbReference type="PANTHER" id="PTHR48079:SF6">
    <property type="entry name" value="NAD(P)-BINDING DOMAIN-CONTAINING PROTEIN-RELATED"/>
    <property type="match status" value="1"/>
</dbReference>
<dbReference type="Pfam" id="PF01370">
    <property type="entry name" value="Epimerase"/>
    <property type="match status" value="1"/>
</dbReference>
<keyword evidence="3" id="KW-1185">Reference proteome</keyword>
<organism evidence="2 3">
    <name type="scientific">Sphingobium subterraneum</name>
    <dbReference type="NCBI Taxonomy" id="627688"/>
    <lineage>
        <taxon>Bacteria</taxon>
        <taxon>Pseudomonadati</taxon>
        <taxon>Pseudomonadota</taxon>
        <taxon>Alphaproteobacteria</taxon>
        <taxon>Sphingomonadales</taxon>
        <taxon>Sphingomonadaceae</taxon>
        <taxon>Sphingobium</taxon>
    </lineage>
</organism>
<dbReference type="AlphaFoldDB" id="A0A841J9U8"/>
<dbReference type="EMBL" id="JACIJP010000006">
    <property type="protein sequence ID" value="MBB6125338.1"/>
    <property type="molecule type" value="Genomic_DNA"/>
</dbReference>
<dbReference type="InterPro" id="IPR001509">
    <property type="entry name" value="Epimerase_deHydtase"/>
</dbReference>
<reference evidence="2 3" key="1">
    <citation type="submission" date="2020-08" db="EMBL/GenBank/DDBJ databases">
        <title>Genomic Encyclopedia of Type Strains, Phase IV (KMG-IV): sequencing the most valuable type-strain genomes for metagenomic binning, comparative biology and taxonomic classification.</title>
        <authorList>
            <person name="Goeker M."/>
        </authorList>
    </citation>
    <scope>NUCLEOTIDE SEQUENCE [LARGE SCALE GENOMIC DNA]</scope>
    <source>
        <strain evidence="2 3">DSM 102255</strain>
    </source>
</reference>
<evidence type="ECO:0000313" key="3">
    <source>
        <dbReference type="Proteomes" id="UP000552700"/>
    </source>
</evidence>
<dbReference type="GO" id="GO:0004029">
    <property type="term" value="F:aldehyde dehydrogenase (NAD+) activity"/>
    <property type="evidence" value="ECO:0007669"/>
    <property type="project" value="TreeGrafter"/>
</dbReference>
<dbReference type="Gene3D" id="3.40.50.720">
    <property type="entry name" value="NAD(P)-binding Rossmann-like Domain"/>
    <property type="match status" value="1"/>
</dbReference>
<dbReference type="PANTHER" id="PTHR48079">
    <property type="entry name" value="PROTEIN YEEZ"/>
    <property type="match status" value="1"/>
</dbReference>
<feature type="domain" description="NAD-dependent epimerase/dehydratase" evidence="1">
    <location>
        <begin position="5"/>
        <end position="218"/>
    </location>
</feature>
<dbReference type="SUPFAM" id="SSF51735">
    <property type="entry name" value="NAD(P)-binding Rossmann-fold domains"/>
    <property type="match status" value="1"/>
</dbReference>
<sequence length="317" mass="34237">MNLHALVIGATGYVGSHVAAALRARGHQVTGFARNEKNVNTLKAAGLGAVQGSLDDLDGLRTLVGNYDIVVMAGMVPFDVEIDLMTAMVNGCQSGKTRYLLFTSGTGVLSIEAKEGQWSQYTFAEDDPFPFPARENRALRIRTETLVREASNDTLSTFVIRPPLIWGNAGSIQVPQIFESARQTGNACYLGAGLNLYSNVHVEDLAEAFCLAIEKGTPGALYHTVSGEADFREIAEAVAHVTGCGTKSLDYEGAVALWGNIWVDLALAVNSRSIAKRAVEDLGWSPRHRDLIDDIRNGSYLESYKAGRGAFSWRSHG</sequence>